<dbReference type="Proteomes" id="UP001055156">
    <property type="component" value="Unassembled WGS sequence"/>
</dbReference>
<protein>
    <submittedName>
        <fullName evidence="1">Uncharacterized protein</fullName>
    </submittedName>
</protein>
<reference evidence="1" key="2">
    <citation type="submission" date="2021-08" db="EMBL/GenBank/DDBJ databases">
        <authorList>
            <person name="Tani A."/>
            <person name="Ola A."/>
            <person name="Ogura Y."/>
            <person name="Katsura K."/>
            <person name="Hayashi T."/>
        </authorList>
    </citation>
    <scope>NUCLEOTIDE SEQUENCE</scope>
    <source>
        <strain evidence="1">NBRC 15689</strain>
    </source>
</reference>
<sequence>MTHRDMTAMTTDQTIGAQPVLLSDDALDQVHGGARSAFGDLDRMFNDIKRGIGNGATYVDYHHESKTVGGNTTTVTQSRFRRR</sequence>
<keyword evidence="2" id="KW-1185">Reference proteome</keyword>
<dbReference type="EMBL" id="BPQV01000002">
    <property type="protein sequence ID" value="GJE26072.1"/>
    <property type="molecule type" value="Genomic_DNA"/>
</dbReference>
<evidence type="ECO:0000313" key="2">
    <source>
        <dbReference type="Proteomes" id="UP001055156"/>
    </source>
</evidence>
<dbReference type="RefSeq" id="WP_238310015.1">
    <property type="nucleotide sequence ID" value="NZ_BPQV01000002.1"/>
</dbReference>
<proteinExistence type="predicted"/>
<organism evidence="1 2">
    <name type="scientific">Methylobacterium organophilum</name>
    <dbReference type="NCBI Taxonomy" id="410"/>
    <lineage>
        <taxon>Bacteria</taxon>
        <taxon>Pseudomonadati</taxon>
        <taxon>Pseudomonadota</taxon>
        <taxon>Alphaproteobacteria</taxon>
        <taxon>Hyphomicrobiales</taxon>
        <taxon>Methylobacteriaceae</taxon>
        <taxon>Methylobacterium</taxon>
    </lineage>
</organism>
<comment type="caution">
    <text evidence="1">The sequence shown here is derived from an EMBL/GenBank/DDBJ whole genome shotgun (WGS) entry which is preliminary data.</text>
</comment>
<reference evidence="1" key="1">
    <citation type="journal article" date="2021" name="Front. Microbiol.">
        <title>Comprehensive Comparative Genomics and Phenotyping of Methylobacterium Species.</title>
        <authorList>
            <person name="Alessa O."/>
            <person name="Ogura Y."/>
            <person name="Fujitani Y."/>
            <person name="Takami H."/>
            <person name="Hayashi T."/>
            <person name="Sahin N."/>
            <person name="Tani A."/>
        </authorList>
    </citation>
    <scope>NUCLEOTIDE SEQUENCE</scope>
    <source>
        <strain evidence="1">NBRC 15689</strain>
    </source>
</reference>
<gene>
    <name evidence="1" type="ORF">LKMONMHP_0918</name>
</gene>
<evidence type="ECO:0000313" key="1">
    <source>
        <dbReference type="EMBL" id="GJE26072.1"/>
    </source>
</evidence>
<name>A0ABQ4T613_METOR</name>
<accession>A0ABQ4T613</accession>